<name>A0ABQ6WEK2_9EURO</name>
<proteinExistence type="predicted"/>
<keyword evidence="2" id="KW-1185">Reference proteome</keyword>
<dbReference type="InterPro" id="IPR036396">
    <property type="entry name" value="Cyt_P450_sf"/>
</dbReference>
<dbReference type="EMBL" id="ML735783">
    <property type="protein sequence ID" value="KAE8414576.1"/>
    <property type="molecule type" value="Genomic_DNA"/>
</dbReference>
<accession>A0ABQ6WEK2</accession>
<organism evidence="1 2">
    <name type="scientific">Aspergillus pseudocaelatus</name>
    <dbReference type="NCBI Taxonomy" id="1825620"/>
    <lineage>
        <taxon>Eukaryota</taxon>
        <taxon>Fungi</taxon>
        <taxon>Dikarya</taxon>
        <taxon>Ascomycota</taxon>
        <taxon>Pezizomycotina</taxon>
        <taxon>Eurotiomycetes</taxon>
        <taxon>Eurotiomycetidae</taxon>
        <taxon>Eurotiales</taxon>
        <taxon>Aspergillaceae</taxon>
        <taxon>Aspergillus</taxon>
        <taxon>Aspergillus subgen. Circumdati</taxon>
    </lineage>
</organism>
<evidence type="ECO:0000313" key="2">
    <source>
        <dbReference type="Proteomes" id="UP000325395"/>
    </source>
</evidence>
<gene>
    <name evidence="1" type="ORF">BDV36DRAFT_239696</name>
</gene>
<reference evidence="1 2" key="1">
    <citation type="submission" date="2019-04" db="EMBL/GenBank/DDBJ databases">
        <authorList>
            <consortium name="DOE Joint Genome Institute"/>
            <person name="Mondo S."/>
            <person name="Kjaerbolling I."/>
            <person name="Vesth T."/>
            <person name="Frisvad J.C."/>
            <person name="Nybo J.L."/>
            <person name="Theobald S."/>
            <person name="Kildgaard S."/>
            <person name="Isbrandt T."/>
            <person name="Kuo A."/>
            <person name="Sato A."/>
            <person name="Lyhne E.K."/>
            <person name="Kogle M.E."/>
            <person name="Wiebenga A."/>
            <person name="Kun R.S."/>
            <person name="Lubbers R.J."/>
            <person name="Makela M.R."/>
            <person name="Barry K."/>
            <person name="Chovatia M."/>
            <person name="Clum A."/>
            <person name="Daum C."/>
            <person name="Haridas S."/>
            <person name="He G."/>
            <person name="LaButti K."/>
            <person name="Lipzen A."/>
            <person name="Riley R."/>
            <person name="Salamov A."/>
            <person name="Simmons B.A."/>
            <person name="Magnuson J.K."/>
            <person name="Henrissat B."/>
            <person name="Mortensen U.H."/>
            <person name="Larsen T.O."/>
            <person name="Devries R.P."/>
            <person name="Grigoriev I.V."/>
            <person name="Machida M."/>
            <person name="Baker S.E."/>
            <person name="Andersen M.R."/>
            <person name="Cantor M.N."/>
            <person name="Hua S.X."/>
        </authorList>
    </citation>
    <scope>NUCLEOTIDE SEQUENCE [LARGE SCALE GENOMIC DNA]</scope>
    <source>
        <strain evidence="1 2">CBS 117616</strain>
    </source>
</reference>
<evidence type="ECO:0000313" key="1">
    <source>
        <dbReference type="EMBL" id="KAE8414576.1"/>
    </source>
</evidence>
<dbReference type="Proteomes" id="UP000325395">
    <property type="component" value="Unassembled WGS sequence"/>
</dbReference>
<protein>
    <submittedName>
        <fullName evidence="1">Uncharacterized protein</fullName>
    </submittedName>
</protein>
<dbReference type="Gene3D" id="1.10.630.10">
    <property type="entry name" value="Cytochrome P450"/>
    <property type="match status" value="1"/>
</dbReference>
<dbReference type="SUPFAM" id="SSF48264">
    <property type="entry name" value="Cytochrome P450"/>
    <property type="match status" value="1"/>
</dbReference>
<sequence>MVSLGPSIYPNLNRFDGCRFGDHSTQSCHPRALTGDPNFLPFVYRVEICPGRGLGMRQAQLAFDSIHIAFDLDSYQSINQSRFY</sequence>